<name>A0A1X6X3T2_9MICO</name>
<dbReference type="RefSeq" id="WP_087104610.1">
    <property type="nucleotide sequence ID" value="NZ_FWFG01000086.1"/>
</dbReference>
<dbReference type="OrthoDB" id="9772660at2"/>
<keyword evidence="3" id="KW-1185">Reference proteome</keyword>
<sequence>MPAAGRERGAITPVNLFMHTEIRPDRTISVEDPLSGPGDRVVLRARMDLRIAVAACCVTESRCNSGRSTSLTVIVSG</sequence>
<dbReference type="InterPro" id="IPR018959">
    <property type="entry name" value="DUF1989"/>
</dbReference>
<evidence type="ECO:0000313" key="2">
    <source>
        <dbReference type="EMBL" id="SLM93462.1"/>
    </source>
</evidence>
<dbReference type="AlphaFoldDB" id="A0A1X6X3T2"/>
<dbReference type="EMBL" id="FWFG01000086">
    <property type="protein sequence ID" value="SLM93462.1"/>
    <property type="molecule type" value="Genomic_DNA"/>
</dbReference>
<reference evidence="2 3" key="1">
    <citation type="submission" date="2017-02" db="EMBL/GenBank/DDBJ databases">
        <authorList>
            <person name="Peterson S.W."/>
        </authorList>
    </citation>
    <scope>NUCLEOTIDE SEQUENCE [LARGE SCALE GENOMIC DNA]</scope>
    <source>
        <strain evidence="2 3">CIP104813</strain>
    </source>
</reference>
<protein>
    <recommendedName>
        <fullName evidence="1">DUF1989 domain-containing protein</fullName>
    </recommendedName>
</protein>
<proteinExistence type="predicted"/>
<evidence type="ECO:0000259" key="1">
    <source>
        <dbReference type="Pfam" id="PF09347"/>
    </source>
</evidence>
<dbReference type="Proteomes" id="UP000195981">
    <property type="component" value="Unassembled WGS sequence"/>
</dbReference>
<accession>A0A1X6X3T2</accession>
<organism evidence="2 3">
    <name type="scientific">Brachybacterium nesterenkovii</name>
    <dbReference type="NCBI Taxonomy" id="47847"/>
    <lineage>
        <taxon>Bacteria</taxon>
        <taxon>Bacillati</taxon>
        <taxon>Actinomycetota</taxon>
        <taxon>Actinomycetes</taxon>
        <taxon>Micrococcales</taxon>
        <taxon>Dermabacteraceae</taxon>
        <taxon>Brachybacterium</taxon>
    </lineage>
</organism>
<dbReference type="Pfam" id="PF09347">
    <property type="entry name" value="DUF1989"/>
    <property type="match status" value="1"/>
</dbReference>
<evidence type="ECO:0000313" key="3">
    <source>
        <dbReference type="Proteomes" id="UP000195981"/>
    </source>
</evidence>
<feature type="domain" description="DUF1989" evidence="1">
    <location>
        <begin position="7"/>
        <end position="49"/>
    </location>
</feature>
<gene>
    <name evidence="2" type="ORF">FM110_09915</name>
</gene>